<feature type="non-terminal residue" evidence="2">
    <location>
        <position position="1"/>
    </location>
</feature>
<name>A0A6J4JSC3_9CHLR</name>
<feature type="compositionally biased region" description="Low complexity" evidence="1">
    <location>
        <begin position="1"/>
        <end position="11"/>
    </location>
</feature>
<feature type="region of interest" description="Disordered" evidence="1">
    <location>
        <begin position="1"/>
        <end position="35"/>
    </location>
</feature>
<accession>A0A6J4JSC3</accession>
<evidence type="ECO:0000313" key="2">
    <source>
        <dbReference type="EMBL" id="CAA9285948.1"/>
    </source>
</evidence>
<proteinExistence type="predicted"/>
<reference evidence="2" key="1">
    <citation type="submission" date="2020-02" db="EMBL/GenBank/DDBJ databases">
        <authorList>
            <person name="Meier V. D."/>
        </authorList>
    </citation>
    <scope>NUCLEOTIDE SEQUENCE</scope>
    <source>
        <strain evidence="2">AVDCRST_MAG77</strain>
    </source>
</reference>
<protein>
    <submittedName>
        <fullName evidence="2">Uncharacterized protein</fullName>
    </submittedName>
</protein>
<dbReference type="EMBL" id="CADCTC010000227">
    <property type="protein sequence ID" value="CAA9285948.1"/>
    <property type="molecule type" value="Genomic_DNA"/>
</dbReference>
<organism evidence="2">
    <name type="scientific">uncultured Chloroflexota bacterium</name>
    <dbReference type="NCBI Taxonomy" id="166587"/>
    <lineage>
        <taxon>Bacteria</taxon>
        <taxon>Bacillati</taxon>
        <taxon>Chloroflexota</taxon>
        <taxon>environmental samples</taxon>
    </lineage>
</organism>
<feature type="non-terminal residue" evidence="2">
    <location>
        <position position="35"/>
    </location>
</feature>
<evidence type="ECO:0000256" key="1">
    <source>
        <dbReference type="SAM" id="MobiDB-lite"/>
    </source>
</evidence>
<sequence>AASTRRAASAGGPAGAGGTAAGPASDHRSLATGGV</sequence>
<gene>
    <name evidence="2" type="ORF">AVDCRST_MAG77-4222</name>
</gene>
<dbReference type="AlphaFoldDB" id="A0A6J4JSC3"/>